<keyword evidence="2" id="KW-0812">Transmembrane</keyword>
<comment type="caution">
    <text evidence="4">The sequence shown here is derived from an EMBL/GenBank/DDBJ whole genome shotgun (WGS) entry which is preliminary data.</text>
</comment>
<evidence type="ECO:0000256" key="2">
    <source>
        <dbReference type="SAM" id="Phobius"/>
    </source>
</evidence>
<dbReference type="Pfam" id="PF06283">
    <property type="entry name" value="ThuA"/>
    <property type="match status" value="1"/>
</dbReference>
<name>A0A4Y9ZBF7_9AGAM</name>
<feature type="transmembrane region" description="Helical" evidence="2">
    <location>
        <begin position="323"/>
        <end position="345"/>
    </location>
</feature>
<gene>
    <name evidence="4" type="ORF">EVG20_g1113</name>
</gene>
<organism evidence="4 5">
    <name type="scientific">Dentipellis fragilis</name>
    <dbReference type="NCBI Taxonomy" id="205917"/>
    <lineage>
        <taxon>Eukaryota</taxon>
        <taxon>Fungi</taxon>
        <taxon>Dikarya</taxon>
        <taxon>Basidiomycota</taxon>
        <taxon>Agaricomycotina</taxon>
        <taxon>Agaricomycetes</taxon>
        <taxon>Russulales</taxon>
        <taxon>Hericiaceae</taxon>
        <taxon>Dentipellis</taxon>
    </lineage>
</organism>
<evidence type="ECO:0000313" key="4">
    <source>
        <dbReference type="EMBL" id="TFY71902.1"/>
    </source>
</evidence>
<keyword evidence="2" id="KW-0472">Membrane</keyword>
<evidence type="ECO:0000313" key="5">
    <source>
        <dbReference type="Proteomes" id="UP000298327"/>
    </source>
</evidence>
<keyword evidence="2" id="KW-1133">Transmembrane helix</keyword>
<accession>A0A4Y9ZBF7</accession>
<dbReference type="PANTHER" id="PTHR40469:SF2">
    <property type="entry name" value="GALACTOSE-BINDING DOMAIN-LIKE SUPERFAMILY PROTEIN"/>
    <property type="match status" value="1"/>
</dbReference>
<dbReference type="AlphaFoldDB" id="A0A4Y9ZBF7"/>
<proteinExistence type="predicted"/>
<dbReference type="Gene3D" id="3.40.50.880">
    <property type="match status" value="1"/>
</dbReference>
<reference evidence="4 5" key="1">
    <citation type="submission" date="2019-02" db="EMBL/GenBank/DDBJ databases">
        <title>Genome sequencing of the rare red list fungi Dentipellis fragilis.</title>
        <authorList>
            <person name="Buettner E."/>
            <person name="Kellner H."/>
        </authorList>
    </citation>
    <scope>NUCLEOTIDE SEQUENCE [LARGE SCALE GENOMIC DNA]</scope>
    <source>
        <strain evidence="4 5">DSM 105465</strain>
    </source>
</reference>
<feature type="region of interest" description="Disordered" evidence="1">
    <location>
        <begin position="274"/>
        <end position="313"/>
    </location>
</feature>
<keyword evidence="5" id="KW-1185">Reference proteome</keyword>
<evidence type="ECO:0000259" key="3">
    <source>
        <dbReference type="Pfam" id="PF06283"/>
    </source>
</evidence>
<feature type="domain" description="ThuA-like" evidence="3">
    <location>
        <begin position="38"/>
        <end position="263"/>
    </location>
</feature>
<dbReference type="Proteomes" id="UP000298327">
    <property type="component" value="Unassembled WGS sequence"/>
</dbReference>
<dbReference type="PANTHER" id="PTHR40469">
    <property type="entry name" value="SECRETED GLYCOSYL HYDROLASE"/>
    <property type="match status" value="1"/>
</dbReference>
<dbReference type="EMBL" id="SEOQ01000032">
    <property type="protein sequence ID" value="TFY71902.1"/>
    <property type="molecule type" value="Genomic_DNA"/>
</dbReference>
<evidence type="ECO:0000256" key="1">
    <source>
        <dbReference type="SAM" id="MobiDB-lite"/>
    </source>
</evidence>
<protein>
    <recommendedName>
        <fullName evidence="3">ThuA-like domain-containing protein</fullName>
    </recommendedName>
</protein>
<dbReference type="SUPFAM" id="SSF52317">
    <property type="entry name" value="Class I glutamine amidotransferase-like"/>
    <property type="match status" value="1"/>
</dbReference>
<dbReference type="InterPro" id="IPR029062">
    <property type="entry name" value="Class_I_gatase-like"/>
</dbReference>
<dbReference type="InterPro" id="IPR029010">
    <property type="entry name" value="ThuA-like"/>
</dbReference>
<dbReference type="OrthoDB" id="3482285at2759"/>
<sequence length="346" mass="36499">MLEFVPALPPFLSALILSTLPLFTPHSMVMAQQHVPARALIYSATADFRHDSIPTARDALTAKGSSLNIQFDATEDKGRFTDDGLAPYDLLIFLMNTGEVLDDTGKTALQKYLDLGGNFIAIHAASDALRNTTFYGREVGAFFDYHPALQNATVDVIDASHPSTSMLPAQWHVQDEMYNFKSDPRSVGAVVVLSADESSYTDPGPRNFNQGTPHPTAWYQERGAGVDSNGTAGRSFYTSLGHLNETWQDNLFMGHVTGGITWALQSNTTRAFNTSAAVGNPDGASSSSSRSAGPTASKGAASGTGSSSASNTSPSTSDAFSLAVSRSAVAFGTALLGLVGVFSLLG</sequence>
<feature type="compositionally biased region" description="Low complexity" evidence="1">
    <location>
        <begin position="284"/>
        <end position="313"/>
    </location>
</feature>